<feature type="compositionally biased region" description="Polar residues" evidence="1">
    <location>
        <begin position="152"/>
        <end position="200"/>
    </location>
</feature>
<accession>A0AAW1RN85</accession>
<protein>
    <submittedName>
        <fullName evidence="2">Uncharacterized protein</fullName>
    </submittedName>
</protein>
<name>A0AAW1RN85_9CHLO</name>
<dbReference type="EMBL" id="JALJOV010002050">
    <property type="protein sequence ID" value="KAK9835297.1"/>
    <property type="molecule type" value="Genomic_DNA"/>
</dbReference>
<keyword evidence="3" id="KW-1185">Reference proteome</keyword>
<evidence type="ECO:0000256" key="1">
    <source>
        <dbReference type="SAM" id="MobiDB-lite"/>
    </source>
</evidence>
<dbReference type="AlphaFoldDB" id="A0AAW1RN85"/>
<comment type="caution">
    <text evidence="2">The sequence shown here is derived from an EMBL/GenBank/DDBJ whole genome shotgun (WGS) entry which is preliminary data.</text>
</comment>
<reference evidence="2 3" key="1">
    <citation type="journal article" date="2024" name="Nat. Commun.">
        <title>Phylogenomics reveals the evolutionary origins of lichenization in chlorophyte algae.</title>
        <authorList>
            <person name="Puginier C."/>
            <person name="Libourel C."/>
            <person name="Otte J."/>
            <person name="Skaloud P."/>
            <person name="Haon M."/>
            <person name="Grisel S."/>
            <person name="Petersen M."/>
            <person name="Berrin J.G."/>
            <person name="Delaux P.M."/>
            <person name="Dal Grande F."/>
            <person name="Keller J."/>
        </authorList>
    </citation>
    <scope>NUCLEOTIDE SEQUENCE [LARGE SCALE GENOMIC DNA]</scope>
    <source>
        <strain evidence="2 3">SAG 2523</strain>
    </source>
</reference>
<dbReference type="Proteomes" id="UP001485043">
    <property type="component" value="Unassembled WGS sequence"/>
</dbReference>
<evidence type="ECO:0000313" key="3">
    <source>
        <dbReference type="Proteomes" id="UP001485043"/>
    </source>
</evidence>
<feature type="compositionally biased region" description="Low complexity" evidence="1">
    <location>
        <begin position="59"/>
        <end position="70"/>
    </location>
</feature>
<feature type="region of interest" description="Disordered" evidence="1">
    <location>
        <begin position="26"/>
        <end position="204"/>
    </location>
</feature>
<feature type="compositionally biased region" description="Low complexity" evidence="1">
    <location>
        <begin position="105"/>
        <end position="118"/>
    </location>
</feature>
<sequence>MDTDVDRFASMCPEEFEAFFAKVQQKRLARQVPRQPEVKPGPLSAPDPVSSFENEKSTSGRASSSAEVSSQGLPADTSSQSEVLSGSLWGGSGSLLTASSDHTLPDGSDSVNSSVPSDSEPDAWDNNSGSEYDPNDSDSEVASELASAISDGDNSAASSKQFSGSENGSMRLSNSGMSTNSSDDSDGESITINSPPSVESLTYHPKPLSSAMKTQLTQDLNQRINYHGHRSLRSKLNLAMFGSNGLTQCIEQPGSWIVSSPEQSGKTVGEAALALTSMRMGHPSILVVKDVKGNARKVSDDLAALLSPSDFGMTVIYASGMKIWDTIRNACCRSNFRSGKLLVVISAHKADLEHLNDFLEDFNMTGLTVIADESDNIWSTEVIPGVSFRANCCQREKQMYRLLSSATDPAGRLNPLASGSRVRSLIQVSATHIATIVWHCQWRLPFRYVCADKSRLIERGYALEHDIKLVATLDPDEIKASNDYGLRSTQHYVKDAICIVMHGGGVNALYNSSAASSSSAADYSCGKGEVIYVDDAKQRRALKAGSQARPHLVIGYSVVGRCASIRSRDRVITHVIGAYQRGRSKADAEQMLLRSNGKSRKIRAKNGFHHVRMVTTEESFWIVQDLYNFTEKALQMSGTGRQEDLMNWYKGDYPEK</sequence>
<organism evidence="2 3">
    <name type="scientific">Apatococcus fuscideae</name>
    <dbReference type="NCBI Taxonomy" id="2026836"/>
    <lineage>
        <taxon>Eukaryota</taxon>
        <taxon>Viridiplantae</taxon>
        <taxon>Chlorophyta</taxon>
        <taxon>core chlorophytes</taxon>
        <taxon>Trebouxiophyceae</taxon>
        <taxon>Chlorellales</taxon>
        <taxon>Chlorellaceae</taxon>
        <taxon>Apatococcus</taxon>
    </lineage>
</organism>
<proteinExistence type="predicted"/>
<evidence type="ECO:0000313" key="2">
    <source>
        <dbReference type="EMBL" id="KAK9835297.1"/>
    </source>
</evidence>
<gene>
    <name evidence="2" type="ORF">WJX84_011834</name>
</gene>